<accession>A0A834HGE0</accession>
<dbReference type="Pfam" id="PF14368">
    <property type="entry name" value="LTP_2"/>
    <property type="match status" value="1"/>
</dbReference>
<keyword evidence="5" id="KW-1185">Reference proteome</keyword>
<feature type="compositionally biased region" description="Pro residues" evidence="1">
    <location>
        <begin position="192"/>
        <end position="201"/>
    </location>
</feature>
<dbReference type="InterPro" id="IPR016140">
    <property type="entry name" value="Bifunc_inhib/LTP/seed_store"/>
</dbReference>
<dbReference type="Proteomes" id="UP000626092">
    <property type="component" value="Unassembled WGS sequence"/>
</dbReference>
<evidence type="ECO:0000256" key="2">
    <source>
        <dbReference type="SAM" id="SignalP"/>
    </source>
</evidence>
<evidence type="ECO:0000313" key="5">
    <source>
        <dbReference type="Proteomes" id="UP000626092"/>
    </source>
</evidence>
<feature type="region of interest" description="Disordered" evidence="1">
    <location>
        <begin position="192"/>
        <end position="241"/>
    </location>
</feature>
<protein>
    <recommendedName>
        <fullName evidence="3">Bifunctional inhibitor/plant lipid transfer protein/seed storage helical domain-containing protein</fullName>
    </recommendedName>
</protein>
<dbReference type="EMBL" id="WJXA01000002">
    <property type="protein sequence ID" value="KAF7151955.1"/>
    <property type="molecule type" value="Genomic_DNA"/>
</dbReference>
<proteinExistence type="predicted"/>
<organism evidence="4 5">
    <name type="scientific">Rhododendron simsii</name>
    <name type="common">Sims's rhododendron</name>
    <dbReference type="NCBI Taxonomy" id="118357"/>
    <lineage>
        <taxon>Eukaryota</taxon>
        <taxon>Viridiplantae</taxon>
        <taxon>Streptophyta</taxon>
        <taxon>Embryophyta</taxon>
        <taxon>Tracheophyta</taxon>
        <taxon>Spermatophyta</taxon>
        <taxon>Magnoliopsida</taxon>
        <taxon>eudicotyledons</taxon>
        <taxon>Gunneridae</taxon>
        <taxon>Pentapetalae</taxon>
        <taxon>asterids</taxon>
        <taxon>Ericales</taxon>
        <taxon>Ericaceae</taxon>
        <taxon>Ericoideae</taxon>
        <taxon>Rhodoreae</taxon>
        <taxon>Rhododendron</taxon>
    </lineage>
</organism>
<dbReference type="OrthoDB" id="1751806at2759"/>
<sequence>MGFWAILSAKVTWVSTFLLLFFSPKMVKTQMAGCSLQSLGLEQCLNQGKNSISIDQSCCIVLNQAVQAGFHCLCLLLASHNPPLSTPLAFPLSSNCFISAPPLTQCQGMLQSTLENNICVHGLCLYIALVPVLQPPVTPALQPPVPPALPVLLPPDIPQEPPVPPALPVFIPPQIPQEPPMTPALPVLLPPDIPQEPPQPSAPNAFLLPPPPPPQELPLKSTSDKNSTTLAMQPSLNNNSAPDLSTFKSGYLWISEGRKKTISFQSRLSMAATLCACMI</sequence>
<evidence type="ECO:0000259" key="3">
    <source>
        <dbReference type="Pfam" id="PF14368"/>
    </source>
</evidence>
<gene>
    <name evidence="4" type="ORF">RHSIM_Rhsim02G0026900</name>
</gene>
<name>A0A834HGE0_RHOSS</name>
<evidence type="ECO:0000256" key="1">
    <source>
        <dbReference type="SAM" id="MobiDB-lite"/>
    </source>
</evidence>
<keyword evidence="2" id="KW-0732">Signal</keyword>
<feature type="domain" description="Bifunctional inhibitor/plant lipid transfer protein/seed storage helical" evidence="3">
    <location>
        <begin position="30"/>
        <end position="106"/>
    </location>
</feature>
<feature type="compositionally biased region" description="Polar residues" evidence="1">
    <location>
        <begin position="220"/>
        <end position="241"/>
    </location>
</feature>
<dbReference type="AlphaFoldDB" id="A0A834HGE0"/>
<reference evidence="4" key="1">
    <citation type="submission" date="2019-11" db="EMBL/GenBank/DDBJ databases">
        <authorList>
            <person name="Liu Y."/>
            <person name="Hou J."/>
            <person name="Li T.-Q."/>
            <person name="Guan C.-H."/>
            <person name="Wu X."/>
            <person name="Wu H.-Z."/>
            <person name="Ling F."/>
            <person name="Zhang R."/>
            <person name="Shi X.-G."/>
            <person name="Ren J.-P."/>
            <person name="Chen E.-F."/>
            <person name="Sun J.-M."/>
        </authorList>
    </citation>
    <scope>NUCLEOTIDE SEQUENCE</scope>
    <source>
        <strain evidence="4">Adult_tree_wgs_1</strain>
        <tissue evidence="4">Leaves</tissue>
    </source>
</reference>
<feature type="signal peptide" evidence="2">
    <location>
        <begin position="1"/>
        <end position="29"/>
    </location>
</feature>
<evidence type="ECO:0000313" key="4">
    <source>
        <dbReference type="EMBL" id="KAF7151955.1"/>
    </source>
</evidence>
<feature type="chain" id="PRO_5032815424" description="Bifunctional inhibitor/plant lipid transfer protein/seed storage helical domain-containing protein" evidence="2">
    <location>
        <begin position="30"/>
        <end position="279"/>
    </location>
</feature>
<comment type="caution">
    <text evidence="4">The sequence shown here is derived from an EMBL/GenBank/DDBJ whole genome shotgun (WGS) entry which is preliminary data.</text>
</comment>